<sequence length="118" mass="12765">MKQDVLEFTIEKTHELINAFSCSAETKAAAQAWLNSIGTEMQASETQNYIGELEADIMPIDTLISFAESDAGTQVFGENAPHVASHAKEIKSAGAKYCDCPACAAVEAILERKEDLLK</sequence>
<evidence type="ECO:0000313" key="1">
    <source>
        <dbReference type="EMBL" id="MBU9738557.1"/>
    </source>
</evidence>
<name>A0A949NCD2_9FIRM</name>
<reference evidence="1" key="1">
    <citation type="submission" date="2021-06" db="EMBL/GenBank/DDBJ databases">
        <title>Description of novel taxa of the family Lachnospiraceae.</title>
        <authorList>
            <person name="Chaplin A.V."/>
            <person name="Sokolova S.R."/>
            <person name="Pikina A.P."/>
            <person name="Korzhanova M."/>
            <person name="Belova V."/>
            <person name="Korostin D."/>
            <person name="Efimov B.A."/>
        </authorList>
    </citation>
    <scope>NUCLEOTIDE SEQUENCE</scope>
    <source>
        <strain evidence="1">ASD5720</strain>
    </source>
</reference>
<dbReference type="RefSeq" id="WP_238722694.1">
    <property type="nucleotide sequence ID" value="NZ_JAHQCW010000037.1"/>
</dbReference>
<dbReference type="AlphaFoldDB" id="A0A949NCD2"/>
<proteinExistence type="predicted"/>
<organism evidence="1 2">
    <name type="scientific">Diplocloster agilis</name>
    <dbReference type="NCBI Taxonomy" id="2850323"/>
    <lineage>
        <taxon>Bacteria</taxon>
        <taxon>Bacillati</taxon>
        <taxon>Bacillota</taxon>
        <taxon>Clostridia</taxon>
        <taxon>Lachnospirales</taxon>
        <taxon>Lachnospiraceae</taxon>
        <taxon>Diplocloster</taxon>
    </lineage>
</organism>
<evidence type="ECO:0000313" key="2">
    <source>
        <dbReference type="Proteomes" id="UP000712157"/>
    </source>
</evidence>
<gene>
    <name evidence="1" type="ORF">KTH89_18610</name>
</gene>
<accession>A0A949NCD2</accession>
<dbReference type="EMBL" id="JAHQCW010000037">
    <property type="protein sequence ID" value="MBU9738557.1"/>
    <property type="molecule type" value="Genomic_DNA"/>
</dbReference>
<comment type="caution">
    <text evidence="1">The sequence shown here is derived from an EMBL/GenBank/DDBJ whole genome shotgun (WGS) entry which is preliminary data.</text>
</comment>
<keyword evidence="2" id="KW-1185">Reference proteome</keyword>
<protein>
    <submittedName>
        <fullName evidence="1">Molecular chaperone Hsp90</fullName>
    </submittedName>
</protein>
<dbReference type="Proteomes" id="UP000712157">
    <property type="component" value="Unassembled WGS sequence"/>
</dbReference>